<evidence type="ECO:0000313" key="5">
    <source>
        <dbReference type="EMBL" id="WPU67229.1"/>
    </source>
</evidence>
<dbReference type="Pfam" id="PF13683">
    <property type="entry name" value="rve_3"/>
    <property type="match status" value="1"/>
</dbReference>
<dbReference type="KEGG" id="psti:SOO65_17555"/>
<dbReference type="KEGG" id="psti:SOO65_10185"/>
<dbReference type="InterPro" id="IPR001584">
    <property type="entry name" value="Integrase_cat-core"/>
</dbReference>
<dbReference type="GO" id="GO:0003676">
    <property type="term" value="F:nucleic acid binding"/>
    <property type="evidence" value="ECO:0007669"/>
    <property type="project" value="InterPro"/>
</dbReference>
<evidence type="ECO:0000313" key="6">
    <source>
        <dbReference type="Proteomes" id="UP001324634"/>
    </source>
</evidence>
<reference evidence="4 6" key="1">
    <citation type="submission" date="2023-11" db="EMBL/GenBank/DDBJ databases">
        <title>Peredibacter starrii A3.12.</title>
        <authorList>
            <person name="Mitchell R.J."/>
        </authorList>
    </citation>
    <scope>NUCLEOTIDE SEQUENCE [LARGE SCALE GENOMIC DNA]</scope>
    <source>
        <strain evidence="4 6">A3.12</strain>
    </source>
</reference>
<proteinExistence type="predicted"/>
<protein>
    <submittedName>
        <fullName evidence="4">IS3 family transposase</fullName>
    </submittedName>
</protein>
<dbReference type="InterPro" id="IPR012337">
    <property type="entry name" value="RNaseH-like_sf"/>
</dbReference>
<gene>
    <name evidence="2" type="ORF">SOO65_10185</name>
    <name evidence="3" type="ORF">SOO65_12435</name>
    <name evidence="4" type="ORF">SOO65_15335</name>
    <name evidence="5" type="ORF">SOO65_17555</name>
</gene>
<dbReference type="EMBL" id="CP139487">
    <property type="protein sequence ID" value="WPU67229.1"/>
    <property type="molecule type" value="Genomic_DNA"/>
</dbReference>
<sequence length="289" mass="33640">MGEAISKDPSLNRSYLCRLMSVSRSGFYSSRKSSEARQERDRMACKIIKHYHERSRKKAGIITLDLLMRRDGHVINHKKIARIKREYGFETKIRRRNPYRAIPLKSGEHVEIPNLLKRDFYPPLPDQVYSTDMTYLYYGNCDKAFLSATKDLATNEIVSYKLMKTPTVSAFACEFKELLSKIPIEKRTDLMIHSDQGFQYTNEEFRAVLRLAGVTQSMSRRGNCLDNAPIESFFGHFKDLLEIKKCRSYEEVEKVVSSTIKYYNEERPQKGLNKKPPAEYRGLLLSGFF</sequence>
<dbReference type="KEGG" id="psti:SOO65_15335"/>
<dbReference type="PANTHER" id="PTHR46889:SF4">
    <property type="entry name" value="TRANSPOSASE INSO FOR INSERTION SEQUENCE ELEMENT IS911B-RELATED"/>
    <property type="match status" value="1"/>
</dbReference>
<dbReference type="PROSITE" id="PS50994">
    <property type="entry name" value="INTEGRASE"/>
    <property type="match status" value="1"/>
</dbReference>
<dbReference type="RefSeq" id="WP_321400195.1">
    <property type="nucleotide sequence ID" value="NZ_CP139487.1"/>
</dbReference>
<dbReference type="InterPro" id="IPR048020">
    <property type="entry name" value="Transpos_IS3"/>
</dbReference>
<dbReference type="KEGG" id="psti:SOO65_12435"/>
<dbReference type="GO" id="GO:0015074">
    <property type="term" value="P:DNA integration"/>
    <property type="evidence" value="ECO:0007669"/>
    <property type="project" value="InterPro"/>
</dbReference>
<evidence type="ECO:0000259" key="1">
    <source>
        <dbReference type="PROSITE" id="PS50994"/>
    </source>
</evidence>
<dbReference type="NCBIfam" id="NF033516">
    <property type="entry name" value="transpos_IS3"/>
    <property type="match status" value="1"/>
</dbReference>
<dbReference type="EMBL" id="CP139487">
    <property type="protein sequence ID" value="WPU67220.1"/>
    <property type="molecule type" value="Genomic_DNA"/>
</dbReference>
<dbReference type="InterPro" id="IPR036397">
    <property type="entry name" value="RNaseH_sf"/>
</dbReference>
<dbReference type="EMBL" id="CP139487">
    <property type="protein sequence ID" value="WPU67218.1"/>
    <property type="molecule type" value="Genomic_DNA"/>
</dbReference>
<evidence type="ECO:0000313" key="3">
    <source>
        <dbReference type="EMBL" id="WPU67220.1"/>
    </source>
</evidence>
<dbReference type="SUPFAM" id="SSF53098">
    <property type="entry name" value="Ribonuclease H-like"/>
    <property type="match status" value="1"/>
</dbReference>
<dbReference type="EMBL" id="CP139487">
    <property type="protein sequence ID" value="WPU67225.1"/>
    <property type="molecule type" value="Genomic_DNA"/>
</dbReference>
<organism evidence="4 6">
    <name type="scientific">Peredibacter starrii</name>
    <dbReference type="NCBI Taxonomy" id="28202"/>
    <lineage>
        <taxon>Bacteria</taxon>
        <taxon>Pseudomonadati</taxon>
        <taxon>Bdellovibrionota</taxon>
        <taxon>Bacteriovoracia</taxon>
        <taxon>Bacteriovoracales</taxon>
        <taxon>Bacteriovoracaceae</taxon>
        <taxon>Peredibacter</taxon>
    </lineage>
</organism>
<dbReference type="InterPro" id="IPR050900">
    <property type="entry name" value="Transposase_IS3/IS150/IS904"/>
</dbReference>
<evidence type="ECO:0000313" key="4">
    <source>
        <dbReference type="EMBL" id="WPU67225.1"/>
    </source>
</evidence>
<keyword evidence="6" id="KW-1185">Reference proteome</keyword>
<evidence type="ECO:0000313" key="2">
    <source>
        <dbReference type="EMBL" id="WPU67218.1"/>
    </source>
</evidence>
<dbReference type="PANTHER" id="PTHR46889">
    <property type="entry name" value="TRANSPOSASE INSF FOR INSERTION SEQUENCE IS3B-RELATED"/>
    <property type="match status" value="1"/>
</dbReference>
<accession>A0AAX4HV37</accession>
<dbReference type="Proteomes" id="UP001324634">
    <property type="component" value="Chromosome"/>
</dbReference>
<name>A0AAX4HV37_9BACT</name>
<dbReference type="AlphaFoldDB" id="A0AAX4HV37"/>
<feature type="domain" description="Integrase catalytic" evidence="1">
    <location>
        <begin position="121"/>
        <end position="285"/>
    </location>
</feature>
<dbReference type="Gene3D" id="3.30.420.10">
    <property type="entry name" value="Ribonuclease H-like superfamily/Ribonuclease H"/>
    <property type="match status" value="1"/>
</dbReference>